<evidence type="ECO:0000313" key="3">
    <source>
        <dbReference type="Proteomes" id="UP000619244"/>
    </source>
</evidence>
<reference evidence="2" key="1">
    <citation type="journal article" date="2014" name="Int. J. Syst. Evol. Microbiol.">
        <title>Complete genome sequence of Corynebacterium casei LMG S-19264T (=DSM 44701T), isolated from a smear-ripened cheese.</title>
        <authorList>
            <consortium name="US DOE Joint Genome Institute (JGI-PGF)"/>
            <person name="Walter F."/>
            <person name="Albersmeier A."/>
            <person name="Kalinowski J."/>
            <person name="Ruckert C."/>
        </authorList>
    </citation>
    <scope>NUCLEOTIDE SEQUENCE</scope>
    <source>
        <strain evidence="2">JCM 4790</strain>
    </source>
</reference>
<dbReference type="Proteomes" id="UP000619244">
    <property type="component" value="Unassembled WGS sequence"/>
</dbReference>
<proteinExistence type="predicted"/>
<dbReference type="EMBL" id="BMVU01000075">
    <property type="protein sequence ID" value="GGY10915.1"/>
    <property type="molecule type" value="Genomic_DNA"/>
</dbReference>
<dbReference type="Gene3D" id="1.25.40.10">
    <property type="entry name" value="Tetratricopeptide repeat domain"/>
    <property type="match status" value="1"/>
</dbReference>
<dbReference type="AlphaFoldDB" id="A0A918P098"/>
<gene>
    <name evidence="2" type="ORF">GCM10010358_74280</name>
</gene>
<accession>A0A918P098</accession>
<dbReference type="SUPFAM" id="SSF103642">
    <property type="entry name" value="Sec-C motif"/>
    <property type="match status" value="1"/>
</dbReference>
<keyword evidence="3" id="KW-1185">Reference proteome</keyword>
<name>A0A918P098_9ACTN</name>
<comment type="caution">
    <text evidence="2">The sequence shown here is derived from an EMBL/GenBank/DDBJ whole genome shotgun (WGS) entry which is preliminary data.</text>
</comment>
<organism evidence="2 3">
    <name type="scientific">Streptomyces minutiscleroticus</name>
    <dbReference type="NCBI Taxonomy" id="68238"/>
    <lineage>
        <taxon>Bacteria</taxon>
        <taxon>Bacillati</taxon>
        <taxon>Actinomycetota</taxon>
        <taxon>Actinomycetes</taxon>
        <taxon>Kitasatosporales</taxon>
        <taxon>Streptomycetaceae</taxon>
        <taxon>Streptomyces</taxon>
    </lineage>
</organism>
<dbReference type="Pfam" id="PF02810">
    <property type="entry name" value="SEC-C"/>
    <property type="match status" value="1"/>
</dbReference>
<reference evidence="2" key="2">
    <citation type="submission" date="2020-09" db="EMBL/GenBank/DDBJ databases">
        <authorList>
            <person name="Sun Q."/>
            <person name="Ohkuma M."/>
        </authorList>
    </citation>
    <scope>NUCLEOTIDE SEQUENCE</scope>
    <source>
        <strain evidence="2">JCM 4790</strain>
    </source>
</reference>
<protein>
    <submittedName>
        <fullName evidence="2">Preprotein translocase SecA</fullName>
    </submittedName>
</protein>
<dbReference type="SUPFAM" id="SSF48452">
    <property type="entry name" value="TPR-like"/>
    <property type="match status" value="1"/>
</dbReference>
<dbReference type="InterPro" id="IPR004027">
    <property type="entry name" value="SEC_C_motif"/>
</dbReference>
<feature type="region of interest" description="Disordered" evidence="1">
    <location>
        <begin position="1"/>
        <end position="25"/>
    </location>
</feature>
<evidence type="ECO:0000256" key="1">
    <source>
        <dbReference type="SAM" id="MobiDB-lite"/>
    </source>
</evidence>
<dbReference type="Gene3D" id="3.10.450.50">
    <property type="match status" value="1"/>
</dbReference>
<sequence>MSRKRRPAPAETAVPAEQRSAREAEGLEALARQYPDEQEEILLDAAAVWSDAGQYDRALACYRQLLDGDCDQPDLIEAYRISTLWDAGRTGEAREAADRLRRGHPTDAGAWNTVAEMFESAGELHDAGDWFTAGITHLLGPTAPLTAAAVEDAADPGGIEMLAIGRHRVRRRLTQPHDELDRLADTLHENRPSLLRGPGTLDDLHAPEHLRAAESGDPEALQASIDRLTAELAARRAALSRPSMTCVLFWPEKEFSRLLATWPRFADDYGTEHREHIRGVEKSLRRLSEEGAVHLGIAQGDVADYERFTREERLSAEDEGARAEYAADLAARDRAQAWPPPRNGPCWCGSGRKYKKCCGNPAAT</sequence>
<dbReference type="RefSeq" id="WP_190194694.1">
    <property type="nucleotide sequence ID" value="NZ_BMVU01000075.1"/>
</dbReference>
<dbReference type="InterPro" id="IPR011990">
    <property type="entry name" value="TPR-like_helical_dom_sf"/>
</dbReference>
<evidence type="ECO:0000313" key="2">
    <source>
        <dbReference type="EMBL" id="GGY10915.1"/>
    </source>
</evidence>